<keyword evidence="2" id="KW-1185">Reference proteome</keyword>
<accession>A0ACB8SFD4</accession>
<proteinExistence type="predicted"/>
<dbReference type="Proteomes" id="UP000814140">
    <property type="component" value="Unassembled WGS sequence"/>
</dbReference>
<gene>
    <name evidence="1" type="ORF">BV25DRAFT_1922257</name>
</gene>
<evidence type="ECO:0000313" key="2">
    <source>
        <dbReference type="Proteomes" id="UP000814140"/>
    </source>
</evidence>
<reference evidence="1" key="2">
    <citation type="journal article" date="2022" name="New Phytol.">
        <title>Evolutionary transition to the ectomycorrhizal habit in the genomes of a hyperdiverse lineage of mushroom-forming fungi.</title>
        <authorList>
            <person name="Looney B."/>
            <person name="Miyauchi S."/>
            <person name="Morin E."/>
            <person name="Drula E."/>
            <person name="Courty P.E."/>
            <person name="Kohler A."/>
            <person name="Kuo A."/>
            <person name="LaButti K."/>
            <person name="Pangilinan J."/>
            <person name="Lipzen A."/>
            <person name="Riley R."/>
            <person name="Andreopoulos W."/>
            <person name="He G."/>
            <person name="Johnson J."/>
            <person name="Nolan M."/>
            <person name="Tritt A."/>
            <person name="Barry K.W."/>
            <person name="Grigoriev I.V."/>
            <person name="Nagy L.G."/>
            <person name="Hibbett D."/>
            <person name="Henrissat B."/>
            <person name="Matheny P.B."/>
            <person name="Labbe J."/>
            <person name="Martin F.M."/>
        </authorList>
    </citation>
    <scope>NUCLEOTIDE SEQUENCE</scope>
    <source>
        <strain evidence="1">HHB10654</strain>
    </source>
</reference>
<sequence length="1137" mass="127265">MVRKRKAGEKHKGYAMIANSPAPNTVPIRHTHIRVRAAKISQKVSHHIVSSESPPPGSSDSAELAGGEGQAGTDGFVDEGHEEVYIGQEYEGDGHRRKRHRSGRKSRKKRRVELLREWLPLRDTFMDELLRHEGLGRHLSIPQCTGCGDAVACVRCEDCFGSPLVCESCICADHAKEPLHRIQKWNGAFFEKYSLSEAGLCIQLGHDGLVCPLPRPYTTTMTVIDISGVHRVCVRFCDCSNAGTAYNYVQLLRARWWPATVQRPRTVITLRSCKLFHALALQGKVNAYDFWNGLCRITDGTGLRPAKNHYKDFIRAMRCFRSLRMAKRAGRAHDPLGINATESGELVVECPACPQPGRNLPDGWEDAPSDEQWKYAIMLAIDANFKLKLKNRGLDDVQLAPGWAYFVDEKPYQEHIAQYKDQVEMKHCGSNFAARDHANVPAQKRFCVNGVGAVICARHCFYRKSGVGDLQRGERYCNMDFVLLSTIAKTAEHLKTMVLSYDIACQYSKNFLKRMADFPTAFHIDVTDTSLTFVVPKFHLLAHGVSCQVSYSLNFTEGVGRTCGEGIEAGWSETNGAALSTREMSSESRHEILNDFFGAINWRKVISMGDQLQKSLKEAVPAYAKQKRGFDESTASFPPEVIEKWERMISTWERDRSKPNPYAEPEIHHTLADVRLELAQQEAEEVKRGVVSLHETSASVFLSTGLDLEDQQRALVAKCKHEDSKTSSGKATIQEKRNALQHRLKGWRILQQIYMPATVALLAQEAAAFDSADDTSTTSPPVRVEYEKLWLPSEVPRELWRVGFAPGLVDKAVRLRIAQAEEALHNLRRQLRIRKGLIHYKHVFVDGPGQNANTRARATIKKLSDRMAMHVKQYRAARNALVVLSPEGSWQSHLRELRDEDIRAPREDEEGLGEGHRETPWIWRVLAHTASDVPGGDEELSQEEVHDGLRVDWVKNRARARRWYEEIIHLCEEMPRVIKFLQWKAEWWLGRAALRPDAALDIQSGLKMYAERQAAMFTGLARKFKIQWSRAITGHALTVILPPLPPPPSPPPPSSPSPSPSASVPPVHSPSVSPVAPAGGASFLDVTSEWSTSAPSTPPSVLNLADSTLELHESDSDSEGSEGLDDQSDGYATDLSD</sequence>
<name>A0ACB8SFD4_9AGAM</name>
<evidence type="ECO:0000313" key="1">
    <source>
        <dbReference type="EMBL" id="KAI0054927.1"/>
    </source>
</evidence>
<reference evidence="1" key="1">
    <citation type="submission" date="2021-03" db="EMBL/GenBank/DDBJ databases">
        <authorList>
            <consortium name="DOE Joint Genome Institute"/>
            <person name="Ahrendt S."/>
            <person name="Looney B.P."/>
            <person name="Miyauchi S."/>
            <person name="Morin E."/>
            <person name="Drula E."/>
            <person name="Courty P.E."/>
            <person name="Chicoki N."/>
            <person name="Fauchery L."/>
            <person name="Kohler A."/>
            <person name="Kuo A."/>
            <person name="Labutti K."/>
            <person name="Pangilinan J."/>
            <person name="Lipzen A."/>
            <person name="Riley R."/>
            <person name="Andreopoulos W."/>
            <person name="He G."/>
            <person name="Johnson J."/>
            <person name="Barry K.W."/>
            <person name="Grigoriev I.V."/>
            <person name="Nagy L."/>
            <person name="Hibbett D."/>
            <person name="Henrissat B."/>
            <person name="Matheny P.B."/>
            <person name="Labbe J."/>
            <person name="Martin F."/>
        </authorList>
    </citation>
    <scope>NUCLEOTIDE SEQUENCE</scope>
    <source>
        <strain evidence="1">HHB10654</strain>
    </source>
</reference>
<comment type="caution">
    <text evidence="1">The sequence shown here is derived from an EMBL/GenBank/DDBJ whole genome shotgun (WGS) entry which is preliminary data.</text>
</comment>
<protein>
    <submittedName>
        <fullName evidence="1">Uncharacterized protein</fullName>
    </submittedName>
</protein>
<organism evidence="1 2">
    <name type="scientific">Artomyces pyxidatus</name>
    <dbReference type="NCBI Taxonomy" id="48021"/>
    <lineage>
        <taxon>Eukaryota</taxon>
        <taxon>Fungi</taxon>
        <taxon>Dikarya</taxon>
        <taxon>Basidiomycota</taxon>
        <taxon>Agaricomycotina</taxon>
        <taxon>Agaricomycetes</taxon>
        <taxon>Russulales</taxon>
        <taxon>Auriscalpiaceae</taxon>
        <taxon>Artomyces</taxon>
    </lineage>
</organism>
<dbReference type="EMBL" id="MU277329">
    <property type="protein sequence ID" value="KAI0054927.1"/>
    <property type="molecule type" value="Genomic_DNA"/>
</dbReference>